<proteinExistence type="predicted"/>
<feature type="transmembrane region" description="Helical" evidence="5">
    <location>
        <begin position="799"/>
        <end position="821"/>
    </location>
</feature>
<comment type="caution">
    <text evidence="6">The sequence shown here is derived from an EMBL/GenBank/DDBJ whole genome shotgun (WGS) entry which is preliminary data.</text>
</comment>
<organism evidence="6 7">
    <name type="scientific">Xylaria hypoxylon</name>
    <dbReference type="NCBI Taxonomy" id="37992"/>
    <lineage>
        <taxon>Eukaryota</taxon>
        <taxon>Fungi</taxon>
        <taxon>Dikarya</taxon>
        <taxon>Ascomycota</taxon>
        <taxon>Pezizomycotina</taxon>
        <taxon>Sordariomycetes</taxon>
        <taxon>Xylariomycetidae</taxon>
        <taxon>Xylariales</taxon>
        <taxon>Xylariaceae</taxon>
        <taxon>Xylaria</taxon>
    </lineage>
</organism>
<dbReference type="PANTHER" id="PTHR30249:SF0">
    <property type="entry name" value="PLASTIDAL GLYCOLATE_GLYCERATE TRANSLOCATOR 1, CHLOROPLASTIC"/>
    <property type="match status" value="1"/>
</dbReference>
<name>A0A4Z0Z1W0_9PEZI</name>
<feature type="transmembrane region" description="Helical" evidence="5">
    <location>
        <begin position="387"/>
        <end position="409"/>
    </location>
</feature>
<dbReference type="EMBL" id="SKBN01000044">
    <property type="protein sequence ID" value="TGJ85520.1"/>
    <property type="molecule type" value="Genomic_DNA"/>
</dbReference>
<feature type="transmembrane region" description="Helical" evidence="5">
    <location>
        <begin position="421"/>
        <end position="446"/>
    </location>
</feature>
<evidence type="ECO:0000256" key="2">
    <source>
        <dbReference type="ARBA" id="ARBA00022692"/>
    </source>
</evidence>
<evidence type="ECO:0000256" key="5">
    <source>
        <dbReference type="SAM" id="Phobius"/>
    </source>
</evidence>
<feature type="transmembrane region" description="Helical" evidence="5">
    <location>
        <begin position="363"/>
        <end position="381"/>
    </location>
</feature>
<feature type="transmembrane region" description="Helical" evidence="5">
    <location>
        <begin position="768"/>
        <end position="787"/>
    </location>
</feature>
<dbReference type="Pfam" id="PF04172">
    <property type="entry name" value="LrgB"/>
    <property type="match status" value="1"/>
</dbReference>
<protein>
    <submittedName>
        <fullName evidence="6">Uncharacterized protein</fullName>
    </submittedName>
</protein>
<evidence type="ECO:0000256" key="3">
    <source>
        <dbReference type="ARBA" id="ARBA00022989"/>
    </source>
</evidence>
<evidence type="ECO:0000313" key="7">
    <source>
        <dbReference type="Proteomes" id="UP000297716"/>
    </source>
</evidence>
<keyword evidence="4 5" id="KW-0472">Membrane</keyword>
<dbReference type="PANTHER" id="PTHR30249">
    <property type="entry name" value="PUTATIVE SEROTONIN TRANSPORTER"/>
    <property type="match status" value="1"/>
</dbReference>
<dbReference type="AlphaFoldDB" id="A0A4Z0Z1W0"/>
<feature type="transmembrane region" description="Helical" evidence="5">
    <location>
        <begin position="683"/>
        <end position="706"/>
    </location>
</feature>
<dbReference type="Proteomes" id="UP000297716">
    <property type="component" value="Unassembled WGS sequence"/>
</dbReference>
<evidence type="ECO:0000256" key="4">
    <source>
        <dbReference type="ARBA" id="ARBA00023136"/>
    </source>
</evidence>
<reference evidence="6 7" key="1">
    <citation type="submission" date="2019-03" db="EMBL/GenBank/DDBJ databases">
        <title>Draft genome sequence of Xylaria hypoxylon DSM 108379, a ubiquitous saprotrophic-parasitic fungi on hardwood.</title>
        <authorList>
            <person name="Buettner E."/>
            <person name="Leonhardt S."/>
            <person name="Gebauer A.M."/>
            <person name="Liers C."/>
            <person name="Hofrichter M."/>
            <person name="Kellner H."/>
        </authorList>
    </citation>
    <scope>NUCLEOTIDE SEQUENCE [LARGE SCALE GENOMIC DNA]</scope>
    <source>
        <strain evidence="6 7">DSM 108379</strain>
    </source>
</reference>
<keyword evidence="2 5" id="KW-0812">Transmembrane</keyword>
<evidence type="ECO:0000256" key="1">
    <source>
        <dbReference type="ARBA" id="ARBA00004141"/>
    </source>
</evidence>
<keyword evidence="7" id="KW-1185">Reference proteome</keyword>
<feature type="transmembrane region" description="Helical" evidence="5">
    <location>
        <begin position="458"/>
        <end position="479"/>
    </location>
</feature>
<gene>
    <name evidence="6" type="ORF">E0Z10_g3267</name>
</gene>
<evidence type="ECO:0000313" key="6">
    <source>
        <dbReference type="EMBL" id="TGJ85520.1"/>
    </source>
</evidence>
<feature type="transmembrane region" description="Helical" evidence="5">
    <location>
        <begin position="549"/>
        <end position="567"/>
    </location>
</feature>
<dbReference type="GO" id="GO:0016020">
    <property type="term" value="C:membrane"/>
    <property type="evidence" value="ECO:0007669"/>
    <property type="project" value="UniProtKB-SubCell"/>
</dbReference>
<feature type="transmembrane region" description="Helical" evidence="5">
    <location>
        <begin position="597"/>
        <end position="618"/>
    </location>
</feature>
<sequence length="827" mass="92813">MEVVDKKEESASSTKVAIEFYFYQRLPPELKLKIWEKVFEDWSPGAHWFYLIIRPRDPTRLTVVPDKYQKDDVSAWRQRRALSRIDKYSFDGLLKFERTAATLYKETSGRHTVRVEENGIAAMVDGRTDLINFRLRYGFTLASISLLSIKANSGVFANITQIAIEGEFFFYSNWRTRNYQPFVCSCPVPDPTHSQCCPIEFIRFIRFFKDLKVFYLVLPVTQKNLRSRLGIPENLRLPRELPRLCHTSNGMSQLGLNVFRRLQEIAQQEGLSQFYDRRGTYCEVLREHLIQLFRSWISTSIDELKAAWGRYKQGRNIEFKVAVWADLRGVTVMPMEEDSTIANDLFVAVQLVARKPANQLVKAWFYVPIGIVAILATSFGINKLLQLGAISFPASVACLVILFISLLLLEQIIGENKTRRIIAVIEIPGGWSLRWINIFFTPSFVLLPLSPSIGSIEVLKIIAVFVLGFLVMMALAAYMTRGLQLMLGSSKRAMIERAEELGDSRISARASGSREPSQDYDGRQAHFPVQIPVPPSRATRWALIISSRLDMIIYALIFTFVGVPIYYTVGYAMPLQLTFAVLTYFAAMSFPPNWRQYLHPVLVSSLFTVLGFWVLALIKDHSLDTTLREFRTGATYLELWDGTHELPGARDIFASVLDAGIVSLALPMYQYRRELKQHFLSIVLPNVLISIGSLFAYPYICFVIGISAQRSLAFAGRSLTLALATPAVANLGGDSNTVAALAITSGIVGALIGQRMLGLLRIPEDDYVTRGVTLGANSSAIATALLLRTDPRAAALSSLSMSLFGAITVLFTSVPPIVAVIRSLVQL</sequence>
<accession>A0A4Z0Z1W0</accession>
<dbReference type="OrthoDB" id="2502820at2759"/>
<keyword evidence="3 5" id="KW-1133">Transmembrane helix</keyword>
<feature type="transmembrane region" description="Helical" evidence="5">
    <location>
        <begin position="738"/>
        <end position="756"/>
    </location>
</feature>
<dbReference type="InterPro" id="IPR007300">
    <property type="entry name" value="CidB/LrgB"/>
</dbReference>
<comment type="subcellular location">
    <subcellularLocation>
        <location evidence="1">Membrane</location>
        <topology evidence="1">Multi-pass membrane protein</topology>
    </subcellularLocation>
</comment>